<dbReference type="SUPFAM" id="SSF141523">
    <property type="entry name" value="L,D-transpeptidase catalytic domain-like"/>
    <property type="match status" value="1"/>
</dbReference>
<feature type="active site" description="Proton donor/acceptor" evidence="7">
    <location>
        <position position="127"/>
    </location>
</feature>
<evidence type="ECO:0000313" key="9">
    <source>
        <dbReference type="EMBL" id="ACM21165.1"/>
    </source>
</evidence>
<dbReference type="RefSeq" id="WP_012647893.1">
    <property type="nucleotide sequence ID" value="NC_011979.1"/>
</dbReference>
<dbReference type="Proteomes" id="UP000007721">
    <property type="component" value="Chromosome"/>
</dbReference>
<organism evidence="9 10">
    <name type="scientific">Geotalea daltonii (strain DSM 22248 / JCM 15807 / FRC-32)</name>
    <name type="common">Geobacter daltonii</name>
    <dbReference type="NCBI Taxonomy" id="316067"/>
    <lineage>
        <taxon>Bacteria</taxon>
        <taxon>Pseudomonadati</taxon>
        <taxon>Thermodesulfobacteriota</taxon>
        <taxon>Desulfuromonadia</taxon>
        <taxon>Geobacterales</taxon>
        <taxon>Geobacteraceae</taxon>
        <taxon>Geotalea</taxon>
    </lineage>
</organism>
<dbReference type="UniPathway" id="UPA00219"/>
<dbReference type="InterPro" id="IPR038063">
    <property type="entry name" value="Transpep_catalytic_dom"/>
</dbReference>
<dbReference type="Gene3D" id="2.40.440.10">
    <property type="entry name" value="L,D-transpeptidase catalytic domain-like"/>
    <property type="match status" value="1"/>
</dbReference>
<dbReference type="GO" id="GO:0004180">
    <property type="term" value="F:carboxypeptidase activity"/>
    <property type="evidence" value="ECO:0007669"/>
    <property type="project" value="UniProtKB-ARBA"/>
</dbReference>
<dbReference type="OrthoDB" id="9809748at2"/>
<dbReference type="InterPro" id="IPR005490">
    <property type="entry name" value="LD_TPept_cat_dom"/>
</dbReference>
<keyword evidence="4 7" id="KW-0133">Cell shape</keyword>
<keyword evidence="5 7" id="KW-0573">Peptidoglycan synthesis</keyword>
<evidence type="ECO:0000256" key="2">
    <source>
        <dbReference type="ARBA" id="ARBA00005992"/>
    </source>
</evidence>
<evidence type="ECO:0000256" key="7">
    <source>
        <dbReference type="PROSITE-ProRule" id="PRU01373"/>
    </source>
</evidence>
<evidence type="ECO:0000256" key="4">
    <source>
        <dbReference type="ARBA" id="ARBA00022960"/>
    </source>
</evidence>
<accession>B9M247</accession>
<comment type="similarity">
    <text evidence="2">Belongs to the YkuD family.</text>
</comment>
<reference evidence="9 10" key="1">
    <citation type="submission" date="2009-01" db="EMBL/GenBank/DDBJ databases">
        <title>Complete sequence of Geobacter sp. FRC-32.</title>
        <authorList>
            <consortium name="US DOE Joint Genome Institute"/>
            <person name="Lucas S."/>
            <person name="Copeland A."/>
            <person name="Lapidus A."/>
            <person name="Glavina del Rio T."/>
            <person name="Dalin E."/>
            <person name="Tice H."/>
            <person name="Bruce D."/>
            <person name="Goodwin L."/>
            <person name="Pitluck S."/>
            <person name="Saunders E."/>
            <person name="Brettin T."/>
            <person name="Detter J.C."/>
            <person name="Han C."/>
            <person name="Larimer F."/>
            <person name="Land M."/>
            <person name="Hauser L."/>
            <person name="Kyrpides N."/>
            <person name="Ovchinnikova G."/>
            <person name="Kostka J."/>
            <person name="Richardson P."/>
        </authorList>
    </citation>
    <scope>NUCLEOTIDE SEQUENCE [LARGE SCALE GENOMIC DNA]</scope>
    <source>
        <strain evidence="10">DSM 22248 / JCM 15807 / FRC-32</strain>
    </source>
</reference>
<sequence length="174" mass="19168">MKKLLLAFVLIIIGSVAVIWMLGKPESKPLPAGVVADRVLIEKGPRRLTLFRQGKRLKTYEVALGRNPQGKKTEEGDCRTPEGIYTIDRRKQSSRYHRALHISYPSSADVAQAKARSVSPGGDVMIHGLPNALGFVGKVHLIRDWTLGCVAVTNPDIEEIWRVVPDGVVVEIVP</sequence>
<protein>
    <submittedName>
        <fullName evidence="9">Peptidoglycan L,D-transpeptidase, YkuD family</fullName>
    </submittedName>
</protein>
<dbReference type="KEGG" id="geo:Geob_2819"/>
<dbReference type="PANTHER" id="PTHR36699">
    <property type="entry name" value="LD-TRANSPEPTIDASE"/>
    <property type="match status" value="1"/>
</dbReference>
<keyword evidence="6 7" id="KW-0961">Cell wall biogenesis/degradation</keyword>
<gene>
    <name evidence="9" type="ordered locus">Geob_2819</name>
</gene>
<name>B9M247_GEODF</name>
<dbReference type="MEROPS" id="C82.A01"/>
<feature type="domain" description="L,D-TPase catalytic" evidence="8">
    <location>
        <begin position="37"/>
        <end position="173"/>
    </location>
</feature>
<dbReference type="PROSITE" id="PS52029">
    <property type="entry name" value="LD_TPASE"/>
    <property type="match status" value="1"/>
</dbReference>
<feature type="active site" description="Nucleophile" evidence="7">
    <location>
        <position position="149"/>
    </location>
</feature>
<dbReference type="EMBL" id="CP001390">
    <property type="protein sequence ID" value="ACM21165.1"/>
    <property type="molecule type" value="Genomic_DNA"/>
</dbReference>
<evidence type="ECO:0000259" key="8">
    <source>
        <dbReference type="PROSITE" id="PS52029"/>
    </source>
</evidence>
<proteinExistence type="inferred from homology"/>
<dbReference type="GO" id="GO:0016740">
    <property type="term" value="F:transferase activity"/>
    <property type="evidence" value="ECO:0007669"/>
    <property type="project" value="UniProtKB-KW"/>
</dbReference>
<dbReference type="AlphaFoldDB" id="B9M247"/>
<dbReference type="GO" id="GO:0008360">
    <property type="term" value="P:regulation of cell shape"/>
    <property type="evidence" value="ECO:0007669"/>
    <property type="project" value="UniProtKB-UniRule"/>
</dbReference>
<dbReference type="CDD" id="cd16913">
    <property type="entry name" value="YkuD_like"/>
    <property type="match status" value="1"/>
</dbReference>
<evidence type="ECO:0000313" key="10">
    <source>
        <dbReference type="Proteomes" id="UP000007721"/>
    </source>
</evidence>
<dbReference type="STRING" id="316067.Geob_2819"/>
<comment type="pathway">
    <text evidence="1 7">Cell wall biogenesis; peptidoglycan biosynthesis.</text>
</comment>
<keyword evidence="3" id="KW-0808">Transferase</keyword>
<evidence type="ECO:0000256" key="5">
    <source>
        <dbReference type="ARBA" id="ARBA00022984"/>
    </source>
</evidence>
<evidence type="ECO:0000256" key="3">
    <source>
        <dbReference type="ARBA" id="ARBA00022679"/>
    </source>
</evidence>
<dbReference type="Pfam" id="PF03734">
    <property type="entry name" value="YkuD"/>
    <property type="match status" value="1"/>
</dbReference>
<dbReference type="PANTHER" id="PTHR36699:SF1">
    <property type="entry name" value="L,D-TRANSPEPTIDASE YAFK-RELATED"/>
    <property type="match status" value="1"/>
</dbReference>
<evidence type="ECO:0000256" key="6">
    <source>
        <dbReference type="ARBA" id="ARBA00023316"/>
    </source>
</evidence>
<dbReference type="eggNOG" id="COG3034">
    <property type="taxonomic scope" value="Bacteria"/>
</dbReference>
<dbReference type="HOGENOM" id="CLU_102842_0_1_7"/>
<dbReference type="GO" id="GO:0071555">
    <property type="term" value="P:cell wall organization"/>
    <property type="evidence" value="ECO:0007669"/>
    <property type="project" value="UniProtKB-UniRule"/>
</dbReference>
<evidence type="ECO:0000256" key="1">
    <source>
        <dbReference type="ARBA" id="ARBA00004752"/>
    </source>
</evidence>
<keyword evidence="10" id="KW-1185">Reference proteome</keyword>
<dbReference type="GO" id="GO:0009252">
    <property type="term" value="P:peptidoglycan biosynthetic process"/>
    <property type="evidence" value="ECO:0007669"/>
    <property type="project" value="UniProtKB-UniPathway"/>
</dbReference>